<protein>
    <submittedName>
        <fullName evidence="1">Uncharacterized protein</fullName>
    </submittedName>
</protein>
<name>A0A0E9V282_ANGAN</name>
<dbReference type="AlphaFoldDB" id="A0A0E9V282"/>
<reference evidence="1" key="1">
    <citation type="submission" date="2014-11" db="EMBL/GenBank/DDBJ databases">
        <authorList>
            <person name="Amaro Gonzalez C."/>
        </authorList>
    </citation>
    <scope>NUCLEOTIDE SEQUENCE</scope>
</reference>
<dbReference type="EMBL" id="GBXM01037027">
    <property type="protein sequence ID" value="JAH71550.1"/>
    <property type="molecule type" value="Transcribed_RNA"/>
</dbReference>
<reference evidence="1" key="2">
    <citation type="journal article" date="2015" name="Fish Shellfish Immunol.">
        <title>Early steps in the European eel (Anguilla anguilla)-Vibrio vulnificus interaction in the gills: Role of the RtxA13 toxin.</title>
        <authorList>
            <person name="Callol A."/>
            <person name="Pajuelo D."/>
            <person name="Ebbesson L."/>
            <person name="Teles M."/>
            <person name="MacKenzie S."/>
            <person name="Amaro C."/>
        </authorList>
    </citation>
    <scope>NUCLEOTIDE SEQUENCE</scope>
</reference>
<proteinExistence type="predicted"/>
<organism evidence="1">
    <name type="scientific">Anguilla anguilla</name>
    <name type="common">European freshwater eel</name>
    <name type="synonym">Muraena anguilla</name>
    <dbReference type="NCBI Taxonomy" id="7936"/>
    <lineage>
        <taxon>Eukaryota</taxon>
        <taxon>Metazoa</taxon>
        <taxon>Chordata</taxon>
        <taxon>Craniata</taxon>
        <taxon>Vertebrata</taxon>
        <taxon>Euteleostomi</taxon>
        <taxon>Actinopterygii</taxon>
        <taxon>Neopterygii</taxon>
        <taxon>Teleostei</taxon>
        <taxon>Anguilliformes</taxon>
        <taxon>Anguillidae</taxon>
        <taxon>Anguilla</taxon>
    </lineage>
</organism>
<evidence type="ECO:0000313" key="1">
    <source>
        <dbReference type="EMBL" id="JAH71550.1"/>
    </source>
</evidence>
<accession>A0A0E9V282</accession>
<sequence length="32" mass="3388">MVSGSYMEGHIQSKYTSGVIHQLQLGHLGGGD</sequence>